<keyword evidence="10" id="KW-1185">Reference proteome</keyword>
<evidence type="ECO:0000256" key="7">
    <source>
        <dbReference type="PROSITE-ProRule" id="PRU00533"/>
    </source>
</evidence>
<dbReference type="EMBL" id="RCWN01000002">
    <property type="protein sequence ID" value="RLQ85309.1"/>
    <property type="molecule type" value="Genomic_DNA"/>
</dbReference>
<dbReference type="PANTHER" id="PTHR39322">
    <property type="entry name" value="ACYL-HOMOSERINE-LACTONE SYNTHASE"/>
    <property type="match status" value="1"/>
</dbReference>
<name>A0A3L7J4C6_9HYPH</name>
<keyword evidence="3 8" id="KW-0808">Transferase</keyword>
<organism evidence="9 10">
    <name type="scientific">Notoacmeibacter ruber</name>
    <dbReference type="NCBI Taxonomy" id="2670375"/>
    <lineage>
        <taxon>Bacteria</taxon>
        <taxon>Pseudomonadati</taxon>
        <taxon>Pseudomonadota</taxon>
        <taxon>Alphaproteobacteria</taxon>
        <taxon>Hyphomicrobiales</taxon>
        <taxon>Notoacmeibacteraceae</taxon>
        <taxon>Notoacmeibacter</taxon>
    </lineage>
</organism>
<dbReference type="GO" id="GO:0009372">
    <property type="term" value="P:quorum sensing"/>
    <property type="evidence" value="ECO:0007669"/>
    <property type="project" value="UniProtKB-UniRule"/>
</dbReference>
<dbReference type="InterPro" id="IPR001690">
    <property type="entry name" value="Autoind_synthase"/>
</dbReference>
<evidence type="ECO:0000256" key="1">
    <source>
        <dbReference type="ARBA" id="ARBA00012340"/>
    </source>
</evidence>
<evidence type="ECO:0000256" key="8">
    <source>
        <dbReference type="RuleBase" id="RU361135"/>
    </source>
</evidence>
<keyword evidence="2 7" id="KW-0673">Quorum sensing</keyword>
<comment type="similarity">
    <text evidence="7 8">Belongs to the autoinducer synthase family.</text>
</comment>
<reference evidence="9 10" key="1">
    <citation type="submission" date="2018-10" db="EMBL/GenBank/DDBJ databases">
        <title>Notoacmeibacter sp. M2BS9Y-3-1, whole genome shotgun sequence.</title>
        <authorList>
            <person name="Tuo L."/>
        </authorList>
    </citation>
    <scope>NUCLEOTIDE SEQUENCE [LARGE SCALE GENOMIC DNA]</scope>
    <source>
        <strain evidence="9 10">M2BS9Y-3-1</strain>
    </source>
</reference>
<dbReference type="EC" id="2.3.1.184" evidence="1 8"/>
<sequence>MLRVGYARELPKGMRRDRSIRSANAHAEKDPEMRTLIIDAYNLGRNHGYWLDHLRLRREIFVDRLGWELPCTDELEFDCFDTPAAHYVLTIDDDDRVCAVSRLLPTTVRYMIEELWPDWPYDGCPHSMKVWEASRFGCSAHLTHAQRQEAIRVLFREIYTFGQDHGIESYMMVMPKFIFERLIRPNGYCVEYIGDSRKIDGVLTCLGKVSIKADRAADPELLLPEMRQYDTPARTA</sequence>
<keyword evidence="5 7" id="KW-0071">Autoinducer synthesis</keyword>
<dbReference type="PROSITE" id="PS51187">
    <property type="entry name" value="AUTOINDUCER_SYNTH_2"/>
    <property type="match status" value="1"/>
</dbReference>
<dbReference type="Proteomes" id="UP000281094">
    <property type="component" value="Unassembled WGS sequence"/>
</dbReference>
<dbReference type="Pfam" id="PF00765">
    <property type="entry name" value="Autoind_synth"/>
    <property type="match status" value="1"/>
</dbReference>
<dbReference type="PROSITE" id="PS00949">
    <property type="entry name" value="AUTOINDUCER_SYNTH_1"/>
    <property type="match status" value="1"/>
</dbReference>
<protein>
    <recommendedName>
        <fullName evidence="1 8">Acyl-homoserine-lactone synthase</fullName>
        <ecNumber evidence="1 8">2.3.1.184</ecNumber>
    </recommendedName>
    <alternativeName>
        <fullName evidence="8">Autoinducer synthesis protein</fullName>
    </alternativeName>
</protein>
<evidence type="ECO:0000256" key="3">
    <source>
        <dbReference type="ARBA" id="ARBA00022679"/>
    </source>
</evidence>
<dbReference type="InterPro" id="IPR016181">
    <property type="entry name" value="Acyl_CoA_acyltransferase"/>
</dbReference>
<evidence type="ECO:0000256" key="5">
    <source>
        <dbReference type="ARBA" id="ARBA00022929"/>
    </source>
</evidence>
<dbReference type="Gene3D" id="3.40.630.30">
    <property type="match status" value="1"/>
</dbReference>
<keyword evidence="4 8" id="KW-0949">S-adenosyl-L-methionine</keyword>
<dbReference type="PRINTS" id="PR01549">
    <property type="entry name" value="AUTOINDCRSYN"/>
</dbReference>
<dbReference type="InterPro" id="IPR018311">
    <property type="entry name" value="Autoind_synth_CS"/>
</dbReference>
<dbReference type="AlphaFoldDB" id="A0A3L7J4C6"/>
<evidence type="ECO:0000313" key="9">
    <source>
        <dbReference type="EMBL" id="RLQ85309.1"/>
    </source>
</evidence>
<evidence type="ECO:0000313" key="10">
    <source>
        <dbReference type="Proteomes" id="UP000281094"/>
    </source>
</evidence>
<evidence type="ECO:0000256" key="6">
    <source>
        <dbReference type="ARBA" id="ARBA00048576"/>
    </source>
</evidence>
<comment type="caution">
    <text evidence="9">The sequence shown here is derived from an EMBL/GenBank/DDBJ whole genome shotgun (WGS) entry which is preliminary data.</text>
</comment>
<proteinExistence type="inferred from homology"/>
<dbReference type="SUPFAM" id="SSF55729">
    <property type="entry name" value="Acyl-CoA N-acyltransferases (Nat)"/>
    <property type="match status" value="1"/>
</dbReference>
<dbReference type="GO" id="GO:0061579">
    <property type="term" value="F:N-acyl homoserine lactone synthase activity"/>
    <property type="evidence" value="ECO:0007669"/>
    <property type="project" value="UniProtKB-UniRule"/>
</dbReference>
<accession>A0A3L7J4C6</accession>
<gene>
    <name evidence="9" type="ORF">D8780_15250</name>
</gene>
<evidence type="ECO:0000256" key="4">
    <source>
        <dbReference type="ARBA" id="ARBA00022691"/>
    </source>
</evidence>
<dbReference type="PANTHER" id="PTHR39322:SF1">
    <property type="entry name" value="ISOVALERYL-HOMOSERINE LACTONE SYNTHASE"/>
    <property type="match status" value="1"/>
</dbReference>
<comment type="catalytic activity">
    <reaction evidence="6 8">
        <text>a fatty acyl-[ACP] + S-adenosyl-L-methionine = an N-acyl-L-homoserine lactone + S-methyl-5'-thioadenosine + holo-[ACP] + H(+)</text>
        <dbReference type="Rhea" id="RHEA:10096"/>
        <dbReference type="Rhea" id="RHEA-COMP:9685"/>
        <dbReference type="Rhea" id="RHEA-COMP:14125"/>
        <dbReference type="ChEBI" id="CHEBI:15378"/>
        <dbReference type="ChEBI" id="CHEBI:17509"/>
        <dbReference type="ChEBI" id="CHEBI:55474"/>
        <dbReference type="ChEBI" id="CHEBI:59789"/>
        <dbReference type="ChEBI" id="CHEBI:64479"/>
        <dbReference type="ChEBI" id="CHEBI:138651"/>
        <dbReference type="EC" id="2.3.1.184"/>
    </reaction>
</comment>
<evidence type="ECO:0000256" key="2">
    <source>
        <dbReference type="ARBA" id="ARBA00022654"/>
    </source>
</evidence>
<dbReference type="GO" id="GO:0007165">
    <property type="term" value="P:signal transduction"/>
    <property type="evidence" value="ECO:0007669"/>
    <property type="project" value="TreeGrafter"/>
</dbReference>